<name>A0A7M5XH69_9CNID</name>
<dbReference type="Proteomes" id="UP000594262">
    <property type="component" value="Unplaced"/>
</dbReference>
<evidence type="ECO:0000313" key="1">
    <source>
        <dbReference type="EnsemblMetazoa" id="CLYHEMP022280.1"/>
    </source>
</evidence>
<keyword evidence="2" id="KW-1185">Reference proteome</keyword>
<reference evidence="1" key="1">
    <citation type="submission" date="2021-01" db="UniProtKB">
        <authorList>
            <consortium name="EnsemblMetazoa"/>
        </authorList>
    </citation>
    <scope>IDENTIFICATION</scope>
</reference>
<evidence type="ECO:0000313" key="2">
    <source>
        <dbReference type="Proteomes" id="UP000594262"/>
    </source>
</evidence>
<proteinExistence type="predicted"/>
<dbReference type="AlphaFoldDB" id="A0A7M5XH69"/>
<dbReference type="EnsemblMetazoa" id="CLYHEMT022280.1">
    <property type="protein sequence ID" value="CLYHEMP022280.1"/>
    <property type="gene ID" value="CLYHEMG022280"/>
</dbReference>
<accession>A0A7M5XH69</accession>
<protein>
    <submittedName>
        <fullName evidence="1">Uncharacterized protein</fullName>
    </submittedName>
</protein>
<sequence>GGNVNDRYSILRSRCIKRSKRASKMFKFELEFLDGTTKMYLVFVSTLAFHYLMDSYNASGVNSYYCQNEGQVLSISKLVSYKSVTYTVCVDGVIKRQTVFFASTGCLHIPHSLVTGSSLYTSMQADECIGEDGEIRKQGYGVVLGQQNNVIPVLFEYCSNATLDDCCENVHNISGPYSCLVTSIRSLSMQLKKKGLLDGGKEQYFRTANQNNKNENLETSILHMAATPTTPFWIGKRTSMSLFYNTNLQWL</sequence>
<organism evidence="1 2">
    <name type="scientific">Clytia hemisphaerica</name>
    <dbReference type="NCBI Taxonomy" id="252671"/>
    <lineage>
        <taxon>Eukaryota</taxon>
        <taxon>Metazoa</taxon>
        <taxon>Cnidaria</taxon>
        <taxon>Hydrozoa</taxon>
        <taxon>Hydroidolina</taxon>
        <taxon>Leptothecata</taxon>
        <taxon>Obeliida</taxon>
        <taxon>Clytiidae</taxon>
        <taxon>Clytia</taxon>
    </lineage>
</organism>